<name>A0ABT8ESQ1_9ACTN</name>
<gene>
    <name evidence="1" type="ORF">QWY29_07155</name>
</gene>
<reference evidence="1" key="1">
    <citation type="submission" date="2023-06" db="EMBL/GenBank/DDBJ databases">
        <title>Draft genome sequence of Nocardioides sp. SOB72.</title>
        <authorList>
            <person name="Zhang G."/>
        </authorList>
    </citation>
    <scope>NUCLEOTIDE SEQUENCE</scope>
    <source>
        <strain evidence="1">SOB72</strain>
    </source>
</reference>
<evidence type="ECO:0000313" key="1">
    <source>
        <dbReference type="EMBL" id="MDN4161132.1"/>
    </source>
</evidence>
<dbReference type="EMBL" id="JAUHJR010000002">
    <property type="protein sequence ID" value="MDN4161132.1"/>
    <property type="molecule type" value="Genomic_DNA"/>
</dbReference>
<proteinExistence type="predicted"/>
<protein>
    <submittedName>
        <fullName evidence="1">Uncharacterized protein</fullName>
    </submittedName>
</protein>
<dbReference type="RefSeq" id="WP_300960033.1">
    <property type="nucleotide sequence ID" value="NZ_JAUHJR010000002.1"/>
</dbReference>
<organism evidence="1 2">
    <name type="scientific">Nocardioides abyssi</name>
    <dbReference type="NCBI Taxonomy" id="3058370"/>
    <lineage>
        <taxon>Bacteria</taxon>
        <taxon>Bacillati</taxon>
        <taxon>Actinomycetota</taxon>
        <taxon>Actinomycetes</taxon>
        <taxon>Propionibacteriales</taxon>
        <taxon>Nocardioidaceae</taxon>
        <taxon>Nocardioides</taxon>
    </lineage>
</organism>
<comment type="caution">
    <text evidence="1">The sequence shown here is derived from an EMBL/GenBank/DDBJ whole genome shotgun (WGS) entry which is preliminary data.</text>
</comment>
<accession>A0ABT8ESQ1</accession>
<sequence length="195" mass="21440">MNFDAEYELTQTGIPLGYRYEAASAVPVDVRPVVAPKPISEFPKGPSGQAGPGARVGRDQRTYWCLSCETAVPTATRTWCKRCSNKRDADARRVSRAAEEGRPSEVSFPLEVLTELVRYTEAVIDTIGVATMEFDRVHMSGGAIDDLMLATKDLAGYLSREIRPAVQNAKFGTVTAEQVRVQQGQPGRVQRPRQP</sequence>
<evidence type="ECO:0000313" key="2">
    <source>
        <dbReference type="Proteomes" id="UP001168537"/>
    </source>
</evidence>
<keyword evidence="2" id="KW-1185">Reference proteome</keyword>
<dbReference type="Proteomes" id="UP001168537">
    <property type="component" value="Unassembled WGS sequence"/>
</dbReference>